<evidence type="ECO:0000256" key="8">
    <source>
        <dbReference type="PROSITE-ProRule" id="PRU01360"/>
    </source>
</evidence>
<evidence type="ECO:0000256" key="5">
    <source>
        <dbReference type="ARBA" id="ARBA00023077"/>
    </source>
</evidence>
<feature type="domain" description="TonB-dependent receptor-like beta-barrel" evidence="10">
    <location>
        <begin position="416"/>
        <end position="867"/>
    </location>
</feature>
<evidence type="ECO:0000259" key="11">
    <source>
        <dbReference type="Pfam" id="PF07715"/>
    </source>
</evidence>
<evidence type="ECO:0000256" key="1">
    <source>
        <dbReference type="ARBA" id="ARBA00004571"/>
    </source>
</evidence>
<dbReference type="InterPro" id="IPR023997">
    <property type="entry name" value="TonB-dep_OMP_SusC/RagA_CS"/>
</dbReference>
<dbReference type="RefSeq" id="WP_379844272.1">
    <property type="nucleotide sequence ID" value="NZ_JBHSMA010000002.1"/>
</dbReference>
<dbReference type="SUPFAM" id="SSF49464">
    <property type="entry name" value="Carboxypeptidase regulatory domain-like"/>
    <property type="match status" value="1"/>
</dbReference>
<evidence type="ECO:0000256" key="4">
    <source>
        <dbReference type="ARBA" id="ARBA00022692"/>
    </source>
</evidence>
<feature type="domain" description="TonB-dependent receptor plug" evidence="11">
    <location>
        <begin position="108"/>
        <end position="215"/>
    </location>
</feature>
<comment type="subcellular location">
    <subcellularLocation>
        <location evidence="1 8">Cell outer membrane</location>
        <topology evidence="1 8">Multi-pass membrane protein</topology>
    </subcellularLocation>
</comment>
<dbReference type="Pfam" id="PF07715">
    <property type="entry name" value="Plug"/>
    <property type="match status" value="1"/>
</dbReference>
<evidence type="ECO:0000259" key="10">
    <source>
        <dbReference type="Pfam" id="PF00593"/>
    </source>
</evidence>
<dbReference type="NCBIfam" id="TIGR04057">
    <property type="entry name" value="SusC_RagA_signa"/>
    <property type="match status" value="1"/>
</dbReference>
<dbReference type="Proteomes" id="UP001596106">
    <property type="component" value="Unassembled WGS sequence"/>
</dbReference>
<evidence type="ECO:0000256" key="6">
    <source>
        <dbReference type="ARBA" id="ARBA00023136"/>
    </source>
</evidence>
<dbReference type="InterPro" id="IPR012910">
    <property type="entry name" value="Plug_dom"/>
</dbReference>
<evidence type="ECO:0000256" key="2">
    <source>
        <dbReference type="ARBA" id="ARBA00022448"/>
    </source>
</evidence>
<keyword evidence="6 8" id="KW-0472">Membrane</keyword>
<comment type="caution">
    <text evidence="12">The sequence shown here is derived from an EMBL/GenBank/DDBJ whole genome shotgun (WGS) entry which is preliminary data.</text>
</comment>
<dbReference type="InterPro" id="IPR037066">
    <property type="entry name" value="Plug_dom_sf"/>
</dbReference>
<keyword evidence="4 8" id="KW-0812">Transmembrane</keyword>
<proteinExistence type="inferred from homology"/>
<dbReference type="Gene3D" id="2.60.40.1120">
    <property type="entry name" value="Carboxypeptidase-like, regulatory domain"/>
    <property type="match status" value="1"/>
</dbReference>
<dbReference type="InterPro" id="IPR036942">
    <property type="entry name" value="Beta-barrel_TonB_sf"/>
</dbReference>
<keyword evidence="13" id="KW-1185">Reference proteome</keyword>
<keyword evidence="2 8" id="KW-0813">Transport</keyword>
<dbReference type="InterPro" id="IPR000531">
    <property type="entry name" value="Beta-barrel_TonB"/>
</dbReference>
<dbReference type="EMBL" id="JBHSMA010000002">
    <property type="protein sequence ID" value="MFC5409782.1"/>
    <property type="molecule type" value="Genomic_DNA"/>
</dbReference>
<keyword evidence="5 9" id="KW-0798">TonB box</keyword>
<dbReference type="SUPFAM" id="SSF56935">
    <property type="entry name" value="Porins"/>
    <property type="match status" value="1"/>
</dbReference>
<keyword evidence="3 8" id="KW-1134">Transmembrane beta strand</keyword>
<evidence type="ECO:0000256" key="3">
    <source>
        <dbReference type="ARBA" id="ARBA00022452"/>
    </source>
</evidence>
<dbReference type="InterPro" id="IPR039426">
    <property type="entry name" value="TonB-dep_rcpt-like"/>
</dbReference>
<sequence length="1019" mass="111696">MSILSVTSLAHAQTVRTVQGQVIDRSTNEPLPGVNVLIKGTVSGASTDAAGKYSLQVKEDNAVLVFSYVGYEKAEAVVGNQSILNMSLQPDLKSLEEVVVVGYGTQKKSDLTGAVATVSTKEITQLPVDRVEQGLQGRVAGVQVTQTSGAPGGTLRVRIRGSNSIQYGNDPLYVIDGFPVGGSSVFVNPNDVESMTVLKDASATAIYGARGANGVIIITTKKGSSGKTQVDYDAYYGVQQVTKKLDLLNAQDWATLDRQFWQVFRNGSLLSRAYTPEQISQMGKGTDWQDAIFRSAPIQSHNISIRGGNEKTKFSVSGNYFNQDGIVINSNFTKGNIGFNLEHKANDRFQFGSSLQLNYNRDRPIPHSTTGHDNSGVIYAALHSVPTLPVRNPDGSYSSQDKLWTQQGIYANPSIQNPVEMAERSEYKNTNSRILGNIYAQYKLAEGLVAKVSAGGYISNGRGRSYIPSDFIVSRTTGGTASINSTEIINWINENTLTYQKVFNTKHRIEALGGFSLQRERTESLVAGTQNFFTNVTGYNNLVLGQNPQFPESNVSQWSLASFLGRVNYDYDNKYLLTVSARYDGSSRFGKNNRFGFFPSAAVAWRVAEEDFLKDVSWLSDLKVRASIGVTGNQSIPLYQNLQTFGQGSPYAIGNTFVPTVVPGALVNENMKWESTRQIDAGIDIGLFNNRLTIVADYYNKTTRDLLFGVAIPRQGGYTSTLMNIGSVRNKGFEFGLNAVIVDKAVKWNFSGNIAFNRNKVLKLADADRFFGSSISGYMIQRNGGAGSVIMTGQPIGMFWGNIFDGLWQTQEEYNAGHMKTNRNTGPGFENYRDIDGNGIFEEGLDETIIGNPHPDYEFGINNTLTYKGFDLSVFMNGVQGNDILNLNLIDLTTQVNGMNGLAIYKNAWTGPGTSNTIAKVDRPDGRQGTFPNRASSNYIEDGSFVRLRNLTLGYTLPLKGMISKPRIYIAGENLLTFTNYSGYNPEVNSMGNNNTVMGVDMNAYPLARTYRLGLQVRF</sequence>
<evidence type="ECO:0000256" key="9">
    <source>
        <dbReference type="RuleBase" id="RU003357"/>
    </source>
</evidence>
<accession>A0ABW0ICA7</accession>
<dbReference type="NCBIfam" id="TIGR04056">
    <property type="entry name" value="OMP_RagA_SusC"/>
    <property type="match status" value="1"/>
</dbReference>
<keyword evidence="7 8" id="KW-0998">Cell outer membrane</keyword>
<reference evidence="13" key="1">
    <citation type="journal article" date="2019" name="Int. J. Syst. Evol. Microbiol.">
        <title>The Global Catalogue of Microorganisms (GCM) 10K type strain sequencing project: providing services to taxonomists for standard genome sequencing and annotation.</title>
        <authorList>
            <consortium name="The Broad Institute Genomics Platform"/>
            <consortium name="The Broad Institute Genome Sequencing Center for Infectious Disease"/>
            <person name="Wu L."/>
            <person name="Ma J."/>
        </authorList>
    </citation>
    <scope>NUCLEOTIDE SEQUENCE [LARGE SCALE GENOMIC DNA]</scope>
    <source>
        <strain evidence="13">CCUG 55250</strain>
    </source>
</reference>
<dbReference type="Gene3D" id="2.40.170.20">
    <property type="entry name" value="TonB-dependent receptor, beta-barrel domain"/>
    <property type="match status" value="1"/>
</dbReference>
<protein>
    <submittedName>
        <fullName evidence="12">SusC/RagA family TonB-linked outer membrane protein</fullName>
    </submittedName>
</protein>
<gene>
    <name evidence="12" type="ORF">ACFPMF_10715</name>
</gene>
<dbReference type="Pfam" id="PF13715">
    <property type="entry name" value="CarbopepD_reg_2"/>
    <property type="match status" value="1"/>
</dbReference>
<comment type="similarity">
    <text evidence="8 9">Belongs to the TonB-dependent receptor family.</text>
</comment>
<name>A0ABW0ICA7_9BACT</name>
<dbReference type="InterPro" id="IPR008969">
    <property type="entry name" value="CarboxyPept-like_regulatory"/>
</dbReference>
<dbReference type="PROSITE" id="PS52016">
    <property type="entry name" value="TONB_DEPENDENT_REC_3"/>
    <property type="match status" value="1"/>
</dbReference>
<evidence type="ECO:0000313" key="13">
    <source>
        <dbReference type="Proteomes" id="UP001596106"/>
    </source>
</evidence>
<dbReference type="Pfam" id="PF00593">
    <property type="entry name" value="TonB_dep_Rec_b-barrel"/>
    <property type="match status" value="1"/>
</dbReference>
<dbReference type="Gene3D" id="2.170.130.10">
    <property type="entry name" value="TonB-dependent receptor, plug domain"/>
    <property type="match status" value="1"/>
</dbReference>
<organism evidence="12 13">
    <name type="scientific">Larkinella bovis</name>
    <dbReference type="NCBI Taxonomy" id="683041"/>
    <lineage>
        <taxon>Bacteria</taxon>
        <taxon>Pseudomonadati</taxon>
        <taxon>Bacteroidota</taxon>
        <taxon>Cytophagia</taxon>
        <taxon>Cytophagales</taxon>
        <taxon>Spirosomataceae</taxon>
        <taxon>Larkinella</taxon>
    </lineage>
</organism>
<dbReference type="InterPro" id="IPR023996">
    <property type="entry name" value="TonB-dep_OMP_SusC/RagA"/>
</dbReference>
<evidence type="ECO:0000256" key="7">
    <source>
        <dbReference type="ARBA" id="ARBA00023237"/>
    </source>
</evidence>
<evidence type="ECO:0000313" key="12">
    <source>
        <dbReference type="EMBL" id="MFC5409782.1"/>
    </source>
</evidence>